<evidence type="ECO:0000313" key="1">
    <source>
        <dbReference type="EMBL" id="GAA4130797.1"/>
    </source>
</evidence>
<evidence type="ECO:0000313" key="2">
    <source>
        <dbReference type="Proteomes" id="UP001501333"/>
    </source>
</evidence>
<organism evidence="1 2">
    <name type="scientific">Flavobacterium chungbukense</name>
    <dbReference type="NCBI Taxonomy" id="877464"/>
    <lineage>
        <taxon>Bacteria</taxon>
        <taxon>Pseudomonadati</taxon>
        <taxon>Bacteroidota</taxon>
        <taxon>Flavobacteriia</taxon>
        <taxon>Flavobacteriales</taxon>
        <taxon>Flavobacteriaceae</taxon>
        <taxon>Flavobacterium</taxon>
    </lineage>
</organism>
<gene>
    <name evidence="1" type="ORF">GCM10022250_22050</name>
</gene>
<keyword evidence="2" id="KW-1185">Reference proteome</keyword>
<reference evidence="2" key="1">
    <citation type="journal article" date="2019" name="Int. J. Syst. Evol. Microbiol.">
        <title>The Global Catalogue of Microorganisms (GCM) 10K type strain sequencing project: providing services to taxonomists for standard genome sequencing and annotation.</title>
        <authorList>
            <consortium name="The Broad Institute Genomics Platform"/>
            <consortium name="The Broad Institute Genome Sequencing Center for Infectious Disease"/>
            <person name="Wu L."/>
            <person name="Ma J."/>
        </authorList>
    </citation>
    <scope>NUCLEOTIDE SEQUENCE [LARGE SCALE GENOMIC DNA]</scope>
    <source>
        <strain evidence="2">JCM 17386</strain>
    </source>
</reference>
<proteinExistence type="predicted"/>
<protein>
    <submittedName>
        <fullName evidence="1">Uncharacterized protein</fullName>
    </submittedName>
</protein>
<accession>A0ABP7Y5G0</accession>
<sequence length="153" mass="17650">MGVSELGYAQVNDENIRLEVLRKNRIGKEYVFGKWNDKGGTETSLTYLGILKTNKGRTYKIMNYIWTWGMSCRSTSRILVFNGKNQYLGNYYAPRESNLPKEIKDRILIFANKDHECDKKIISKISFKNGLPKEIYVACKNVYGDNLVFDGTN</sequence>
<dbReference type="EMBL" id="BAABAO010000007">
    <property type="protein sequence ID" value="GAA4130797.1"/>
    <property type="molecule type" value="Genomic_DNA"/>
</dbReference>
<comment type="caution">
    <text evidence="1">The sequence shown here is derived from an EMBL/GenBank/DDBJ whole genome shotgun (WGS) entry which is preliminary data.</text>
</comment>
<dbReference type="Proteomes" id="UP001501333">
    <property type="component" value="Unassembled WGS sequence"/>
</dbReference>
<name>A0ABP7Y5G0_9FLAO</name>